<dbReference type="Proteomes" id="UP001501470">
    <property type="component" value="Unassembled WGS sequence"/>
</dbReference>
<name>A0ABP4LUX6_9ACTN</name>
<organism evidence="1 2">
    <name type="scientific">Dactylosporangium maewongense</name>
    <dbReference type="NCBI Taxonomy" id="634393"/>
    <lineage>
        <taxon>Bacteria</taxon>
        <taxon>Bacillati</taxon>
        <taxon>Actinomycetota</taxon>
        <taxon>Actinomycetes</taxon>
        <taxon>Micromonosporales</taxon>
        <taxon>Micromonosporaceae</taxon>
        <taxon>Dactylosporangium</taxon>
    </lineage>
</organism>
<dbReference type="SUPFAM" id="SSF48452">
    <property type="entry name" value="TPR-like"/>
    <property type="match status" value="1"/>
</dbReference>
<dbReference type="InterPro" id="IPR011717">
    <property type="entry name" value="TPR-4"/>
</dbReference>
<evidence type="ECO:0000313" key="1">
    <source>
        <dbReference type="EMBL" id="GAA1530361.1"/>
    </source>
</evidence>
<gene>
    <name evidence="1" type="ORF">GCM10009827_054830</name>
</gene>
<dbReference type="Pfam" id="PF07721">
    <property type="entry name" value="TPR_4"/>
    <property type="match status" value="2"/>
</dbReference>
<evidence type="ECO:0000313" key="2">
    <source>
        <dbReference type="Proteomes" id="UP001501470"/>
    </source>
</evidence>
<sequence>MEGAIAVYRDPGDSGSRRVFGLSYLAELLVRHGRPDEATEVLRELASTCTDDWSVDELCTHLAAQGRAGDGLAFLDALGFDEWEFFRMRLELMAGCGRLDEALELAAAHPEGGTGYAAETVAGLLAGAGRTQEAVDVLERPGSGWGSRALAGYLLDLGRVKDAVAVLQRPVLRPTWPAPVGPVDGPPF</sequence>
<dbReference type="InterPro" id="IPR011990">
    <property type="entry name" value="TPR-like_helical_dom_sf"/>
</dbReference>
<keyword evidence="2" id="KW-1185">Reference proteome</keyword>
<comment type="caution">
    <text evidence="1">The sequence shown here is derived from an EMBL/GenBank/DDBJ whole genome shotgun (WGS) entry which is preliminary data.</text>
</comment>
<dbReference type="Gene3D" id="1.25.40.10">
    <property type="entry name" value="Tetratricopeptide repeat domain"/>
    <property type="match status" value="1"/>
</dbReference>
<accession>A0ABP4LUX6</accession>
<dbReference type="EMBL" id="BAAAQD010000011">
    <property type="protein sequence ID" value="GAA1530361.1"/>
    <property type="molecule type" value="Genomic_DNA"/>
</dbReference>
<proteinExistence type="predicted"/>
<reference evidence="2" key="1">
    <citation type="journal article" date="2019" name="Int. J. Syst. Evol. Microbiol.">
        <title>The Global Catalogue of Microorganisms (GCM) 10K type strain sequencing project: providing services to taxonomists for standard genome sequencing and annotation.</title>
        <authorList>
            <consortium name="The Broad Institute Genomics Platform"/>
            <consortium name="The Broad Institute Genome Sequencing Center for Infectious Disease"/>
            <person name="Wu L."/>
            <person name="Ma J."/>
        </authorList>
    </citation>
    <scope>NUCLEOTIDE SEQUENCE [LARGE SCALE GENOMIC DNA]</scope>
    <source>
        <strain evidence="2">JCM 15933</strain>
    </source>
</reference>
<dbReference type="RefSeq" id="WP_344505001.1">
    <property type="nucleotide sequence ID" value="NZ_BAAAQD010000011.1"/>
</dbReference>
<evidence type="ECO:0008006" key="3">
    <source>
        <dbReference type="Google" id="ProtNLM"/>
    </source>
</evidence>
<protein>
    <recommendedName>
        <fullName evidence="3">Tetratricopeptide repeat protein</fullName>
    </recommendedName>
</protein>